<sequence>MIRAVVFDVGECLVDESREWAGWAAWLGVPRHTFSARFGAAIAQGLDPLEAFETFRPGFDLTLEREKRTAAGEPEWFGENDLYPDVRITIRVMRQAGMWLGIAANQSPATTQVLRTLFSGYAGLVLTSSDLGVAKPDPRFFELLVEELQVAPEEVLYVGDRLDHDIRPASAVGLRTALIRRGPWATILSDHPDAERLPTMRINGLREIPERVTAFNERYAEEAGQGVL</sequence>
<evidence type="ECO:0000313" key="3">
    <source>
        <dbReference type="Proteomes" id="UP000278673"/>
    </source>
</evidence>
<gene>
    <name evidence="2" type="ORF">EBN88_20530</name>
</gene>
<evidence type="ECO:0000313" key="2">
    <source>
        <dbReference type="EMBL" id="RMI36811.1"/>
    </source>
</evidence>
<dbReference type="SFLD" id="SFLDG01129">
    <property type="entry name" value="C1.5:_HAD__Beta-PGM__Phosphata"/>
    <property type="match status" value="1"/>
</dbReference>
<dbReference type="PANTHER" id="PTHR43316">
    <property type="entry name" value="HYDROLASE, HALOACID DELAHOGENASE-RELATED"/>
    <property type="match status" value="1"/>
</dbReference>
<dbReference type="AlphaFoldDB" id="A0A3M2LHA4"/>
<dbReference type="SUPFAM" id="SSF56784">
    <property type="entry name" value="HAD-like"/>
    <property type="match status" value="1"/>
</dbReference>
<dbReference type="RefSeq" id="WP_122185382.1">
    <property type="nucleotide sequence ID" value="NZ_RFFJ01000131.1"/>
</dbReference>
<dbReference type="InterPro" id="IPR006439">
    <property type="entry name" value="HAD-SF_hydro_IA"/>
</dbReference>
<organism evidence="2 3">
    <name type="scientific">Streptomyces triticirhizae</name>
    <dbReference type="NCBI Taxonomy" id="2483353"/>
    <lineage>
        <taxon>Bacteria</taxon>
        <taxon>Bacillati</taxon>
        <taxon>Actinomycetota</taxon>
        <taxon>Actinomycetes</taxon>
        <taxon>Kitasatosporales</taxon>
        <taxon>Streptomycetaceae</taxon>
        <taxon>Streptomyces</taxon>
    </lineage>
</organism>
<dbReference type="SFLD" id="SFLDS00003">
    <property type="entry name" value="Haloacid_Dehalogenase"/>
    <property type="match status" value="1"/>
</dbReference>
<dbReference type="Pfam" id="PF00702">
    <property type="entry name" value="Hydrolase"/>
    <property type="match status" value="1"/>
</dbReference>
<evidence type="ECO:0000256" key="1">
    <source>
        <dbReference type="ARBA" id="ARBA00022801"/>
    </source>
</evidence>
<dbReference type="NCBIfam" id="TIGR01549">
    <property type="entry name" value="HAD-SF-IA-v1"/>
    <property type="match status" value="1"/>
</dbReference>
<dbReference type="InterPro" id="IPR036412">
    <property type="entry name" value="HAD-like_sf"/>
</dbReference>
<dbReference type="Gene3D" id="3.40.50.1000">
    <property type="entry name" value="HAD superfamily/HAD-like"/>
    <property type="match status" value="1"/>
</dbReference>
<dbReference type="InterPro" id="IPR051540">
    <property type="entry name" value="S-2-haloacid_dehalogenase"/>
</dbReference>
<dbReference type="GO" id="GO:0016787">
    <property type="term" value="F:hydrolase activity"/>
    <property type="evidence" value="ECO:0007669"/>
    <property type="project" value="UniProtKB-KW"/>
</dbReference>
<dbReference type="EMBL" id="RFFJ01000131">
    <property type="protein sequence ID" value="RMI36811.1"/>
    <property type="molecule type" value="Genomic_DNA"/>
</dbReference>
<dbReference type="PANTHER" id="PTHR43316:SF8">
    <property type="entry name" value="HAD FAMILY HYDROLASE"/>
    <property type="match status" value="1"/>
</dbReference>
<keyword evidence="3" id="KW-1185">Reference proteome</keyword>
<dbReference type="InterPro" id="IPR023214">
    <property type="entry name" value="HAD_sf"/>
</dbReference>
<proteinExistence type="predicted"/>
<accession>A0A3M2LHA4</accession>
<comment type="caution">
    <text evidence="2">The sequence shown here is derived from an EMBL/GenBank/DDBJ whole genome shotgun (WGS) entry which is preliminary data.</text>
</comment>
<reference evidence="2 3" key="1">
    <citation type="submission" date="2018-10" db="EMBL/GenBank/DDBJ databases">
        <title>Isolation, diversity and antifungal activity of actinobacteria from wheat.</title>
        <authorList>
            <person name="Han C."/>
        </authorList>
    </citation>
    <scope>NUCLEOTIDE SEQUENCE [LARGE SCALE GENOMIC DNA]</scope>
    <source>
        <strain evidence="2 3">NEAU-YY642</strain>
    </source>
</reference>
<dbReference type="PRINTS" id="PR00413">
    <property type="entry name" value="HADHALOGNASE"/>
</dbReference>
<protein>
    <submittedName>
        <fullName evidence="2">HAD family hydrolase</fullName>
    </submittedName>
</protein>
<name>A0A3M2LHA4_9ACTN</name>
<dbReference type="Proteomes" id="UP000278673">
    <property type="component" value="Unassembled WGS sequence"/>
</dbReference>
<keyword evidence="1 2" id="KW-0378">Hydrolase</keyword>